<dbReference type="SUPFAM" id="SSF54631">
    <property type="entry name" value="CBS-domain pair"/>
    <property type="match status" value="1"/>
</dbReference>
<sequence>MECPSKNSVREKLMANKEKFSGLIKSRISGFPSDHLITASQVWLDAGDVMSRDVGTISSDETVVSAVKVMSENNISCIVVVDNETVVGILTETDFLKKVVACIRFG</sequence>
<dbReference type="InterPro" id="IPR000644">
    <property type="entry name" value="CBS_dom"/>
</dbReference>
<dbReference type="InterPro" id="IPR046342">
    <property type="entry name" value="CBS_dom_sf"/>
</dbReference>
<evidence type="ECO:0000256" key="1">
    <source>
        <dbReference type="ARBA" id="ARBA00023122"/>
    </source>
</evidence>
<gene>
    <name evidence="3" type="ORF">S01H4_56117</name>
</gene>
<comment type="caution">
    <text evidence="3">The sequence shown here is derived from an EMBL/GenBank/DDBJ whole genome shotgun (WGS) entry which is preliminary data.</text>
</comment>
<dbReference type="SMART" id="SM00116">
    <property type="entry name" value="CBS"/>
    <property type="match status" value="1"/>
</dbReference>
<feature type="domain" description="CBS" evidence="2">
    <location>
        <begin position="50"/>
        <end position="106"/>
    </location>
</feature>
<dbReference type="EMBL" id="BART01032481">
    <property type="protein sequence ID" value="GAH11409.1"/>
    <property type="molecule type" value="Genomic_DNA"/>
</dbReference>
<reference evidence="3" key="1">
    <citation type="journal article" date="2014" name="Front. Microbiol.">
        <title>High frequency of phylogenetically diverse reductive dehalogenase-homologous genes in deep subseafloor sedimentary metagenomes.</title>
        <authorList>
            <person name="Kawai M."/>
            <person name="Futagami T."/>
            <person name="Toyoda A."/>
            <person name="Takaki Y."/>
            <person name="Nishi S."/>
            <person name="Hori S."/>
            <person name="Arai W."/>
            <person name="Tsubouchi T."/>
            <person name="Morono Y."/>
            <person name="Uchiyama I."/>
            <person name="Ito T."/>
            <person name="Fujiyama A."/>
            <person name="Inagaki F."/>
            <person name="Takami H."/>
        </authorList>
    </citation>
    <scope>NUCLEOTIDE SEQUENCE</scope>
    <source>
        <strain evidence="3">Expedition CK06-06</strain>
    </source>
</reference>
<organism evidence="3">
    <name type="scientific">marine sediment metagenome</name>
    <dbReference type="NCBI Taxonomy" id="412755"/>
    <lineage>
        <taxon>unclassified sequences</taxon>
        <taxon>metagenomes</taxon>
        <taxon>ecological metagenomes</taxon>
    </lineage>
</organism>
<proteinExistence type="predicted"/>
<dbReference type="Pfam" id="PF00571">
    <property type="entry name" value="CBS"/>
    <property type="match status" value="1"/>
</dbReference>
<dbReference type="InterPro" id="IPR051257">
    <property type="entry name" value="Diverse_CBS-Domain"/>
</dbReference>
<keyword evidence="1" id="KW-0129">CBS domain</keyword>
<dbReference type="PROSITE" id="PS51371">
    <property type="entry name" value="CBS"/>
    <property type="match status" value="1"/>
</dbReference>
<dbReference type="AlphaFoldDB" id="X1E2K7"/>
<evidence type="ECO:0000259" key="2">
    <source>
        <dbReference type="PROSITE" id="PS51371"/>
    </source>
</evidence>
<dbReference type="PANTHER" id="PTHR43080">
    <property type="entry name" value="CBS DOMAIN-CONTAINING PROTEIN CBSX3, MITOCHONDRIAL"/>
    <property type="match status" value="1"/>
</dbReference>
<evidence type="ECO:0000313" key="3">
    <source>
        <dbReference type="EMBL" id="GAH11409.1"/>
    </source>
</evidence>
<accession>X1E2K7</accession>
<dbReference type="Gene3D" id="3.10.580.10">
    <property type="entry name" value="CBS-domain"/>
    <property type="match status" value="1"/>
</dbReference>
<dbReference type="PANTHER" id="PTHR43080:SF2">
    <property type="entry name" value="CBS DOMAIN-CONTAINING PROTEIN"/>
    <property type="match status" value="1"/>
</dbReference>
<name>X1E2K7_9ZZZZ</name>
<protein>
    <recommendedName>
        <fullName evidence="2">CBS domain-containing protein</fullName>
    </recommendedName>
</protein>